<name>A0A1G7VQF1_CHIFI</name>
<evidence type="ECO:0000256" key="2">
    <source>
        <dbReference type="ARBA" id="ARBA00023125"/>
    </source>
</evidence>
<dbReference type="GO" id="GO:0003700">
    <property type="term" value="F:DNA-binding transcription factor activity"/>
    <property type="evidence" value="ECO:0007669"/>
    <property type="project" value="InterPro"/>
</dbReference>
<dbReference type="InterPro" id="IPR018060">
    <property type="entry name" value="HTH_AraC"/>
</dbReference>
<dbReference type="Gene3D" id="1.10.10.60">
    <property type="entry name" value="Homeodomain-like"/>
    <property type="match status" value="2"/>
</dbReference>
<dbReference type="Proteomes" id="UP000199045">
    <property type="component" value="Unassembled WGS sequence"/>
</dbReference>
<dbReference type="GO" id="GO:0043565">
    <property type="term" value="F:sequence-specific DNA binding"/>
    <property type="evidence" value="ECO:0007669"/>
    <property type="project" value="InterPro"/>
</dbReference>
<dbReference type="SUPFAM" id="SSF46689">
    <property type="entry name" value="Homeodomain-like"/>
    <property type="match status" value="1"/>
</dbReference>
<reference evidence="5 6" key="1">
    <citation type="submission" date="2016-10" db="EMBL/GenBank/DDBJ databases">
        <authorList>
            <person name="de Groot N.N."/>
        </authorList>
    </citation>
    <scope>NUCLEOTIDE SEQUENCE [LARGE SCALE GENOMIC DNA]</scope>
    <source>
        <strain evidence="5 6">DSM 527</strain>
    </source>
</reference>
<evidence type="ECO:0000256" key="3">
    <source>
        <dbReference type="ARBA" id="ARBA00023163"/>
    </source>
</evidence>
<sequence length="302" mass="34572">MSNVIHLETIADLNKVLQQSKGRHPLVSVVDLTKVEESFEPGVKVSTGFYAVMFKNYCINKIRYGRNYYDFQEGSLVCIPPKRVLTLDEGTEKKDDAVGWGIFFHPDLISGTSLGRKIKEYTFFSYETSEALHLSEKEKKVLVDCVQKLDAELSENIDKHSQTLIVSNIELLLNYCDRYYDRQFITRKNVNKDILSEVERILGSYFQSPGQTGQGLPTVKYLAEQVHLSANYLSDLLKKETNMNAQDLIHYHLIEEAKALLLSSDKSVSELAYSLGFEYPQYFSRLFKSKTGMTPGEFRNKN</sequence>
<keyword evidence="2" id="KW-0238">DNA-binding</keyword>
<dbReference type="InterPro" id="IPR009057">
    <property type="entry name" value="Homeodomain-like_sf"/>
</dbReference>
<dbReference type="EMBL" id="FNBN01000005">
    <property type="protein sequence ID" value="SDG61649.1"/>
    <property type="molecule type" value="Genomic_DNA"/>
</dbReference>
<dbReference type="RefSeq" id="WP_089834864.1">
    <property type="nucleotide sequence ID" value="NZ_FNBN01000005.1"/>
</dbReference>
<protein>
    <submittedName>
        <fullName evidence="5">Helix-turn-helix domain-containing protein</fullName>
    </submittedName>
</protein>
<gene>
    <name evidence="5" type="ORF">SAMN04488121_105206</name>
</gene>
<dbReference type="OrthoDB" id="9816214at2"/>
<dbReference type="AlphaFoldDB" id="A0A1G7VQF1"/>
<dbReference type="PROSITE" id="PS01124">
    <property type="entry name" value="HTH_ARAC_FAMILY_2"/>
    <property type="match status" value="1"/>
</dbReference>
<dbReference type="InterPro" id="IPR020449">
    <property type="entry name" value="Tscrpt_reg_AraC-type_HTH"/>
</dbReference>
<keyword evidence="1" id="KW-0805">Transcription regulation</keyword>
<dbReference type="PANTHER" id="PTHR43280:SF32">
    <property type="entry name" value="TRANSCRIPTIONAL REGULATORY PROTEIN"/>
    <property type="match status" value="1"/>
</dbReference>
<dbReference type="PANTHER" id="PTHR43280">
    <property type="entry name" value="ARAC-FAMILY TRANSCRIPTIONAL REGULATOR"/>
    <property type="match status" value="1"/>
</dbReference>
<evidence type="ECO:0000313" key="5">
    <source>
        <dbReference type="EMBL" id="SDG61649.1"/>
    </source>
</evidence>
<evidence type="ECO:0000259" key="4">
    <source>
        <dbReference type="PROSITE" id="PS01124"/>
    </source>
</evidence>
<dbReference type="SMART" id="SM00342">
    <property type="entry name" value="HTH_ARAC"/>
    <property type="match status" value="1"/>
</dbReference>
<dbReference type="PRINTS" id="PR00032">
    <property type="entry name" value="HTHARAC"/>
</dbReference>
<evidence type="ECO:0000313" key="6">
    <source>
        <dbReference type="Proteomes" id="UP000199045"/>
    </source>
</evidence>
<dbReference type="Pfam" id="PF12833">
    <property type="entry name" value="HTH_18"/>
    <property type="match status" value="1"/>
</dbReference>
<accession>A0A1G7VQF1</accession>
<evidence type="ECO:0000256" key="1">
    <source>
        <dbReference type="ARBA" id="ARBA00023015"/>
    </source>
</evidence>
<keyword evidence="3" id="KW-0804">Transcription</keyword>
<organism evidence="5 6">
    <name type="scientific">Chitinophaga filiformis</name>
    <name type="common">Myxococcus filiformis</name>
    <name type="synonym">Flexibacter filiformis</name>
    <dbReference type="NCBI Taxonomy" id="104663"/>
    <lineage>
        <taxon>Bacteria</taxon>
        <taxon>Pseudomonadati</taxon>
        <taxon>Bacteroidota</taxon>
        <taxon>Chitinophagia</taxon>
        <taxon>Chitinophagales</taxon>
        <taxon>Chitinophagaceae</taxon>
        <taxon>Chitinophaga</taxon>
    </lineage>
</organism>
<feature type="domain" description="HTH araC/xylS-type" evidence="4">
    <location>
        <begin position="196"/>
        <end position="301"/>
    </location>
</feature>
<dbReference type="STRING" id="104663.SAMN04488121_105206"/>
<proteinExistence type="predicted"/>